<organism evidence="1 2">
    <name type="scientific">Candidatus Anaerobutyricum stercoripullorum</name>
    <dbReference type="NCBI Taxonomy" id="2838456"/>
    <lineage>
        <taxon>Bacteria</taxon>
        <taxon>Bacillati</taxon>
        <taxon>Bacillota</taxon>
        <taxon>Clostridia</taxon>
        <taxon>Lachnospirales</taxon>
        <taxon>Lachnospiraceae</taxon>
        <taxon>Anaerobutyricum</taxon>
    </lineage>
</organism>
<dbReference type="Proteomes" id="UP000886805">
    <property type="component" value="Unassembled WGS sequence"/>
</dbReference>
<dbReference type="AlphaFoldDB" id="A0A9D2BEB6"/>
<dbReference type="EMBL" id="DXEQ01000258">
    <property type="protein sequence ID" value="HIX73061.1"/>
    <property type="molecule type" value="Genomic_DNA"/>
</dbReference>
<accession>A0A9D2BEB6</accession>
<dbReference type="GO" id="GO:0006523">
    <property type="term" value="P:alanine biosynthetic process"/>
    <property type="evidence" value="ECO:0007669"/>
    <property type="project" value="InterPro"/>
</dbReference>
<dbReference type="GO" id="GO:0004068">
    <property type="term" value="F:aspartate 1-decarboxylase activity"/>
    <property type="evidence" value="ECO:0007669"/>
    <property type="project" value="UniProtKB-EC"/>
</dbReference>
<evidence type="ECO:0000313" key="2">
    <source>
        <dbReference type="Proteomes" id="UP000886805"/>
    </source>
</evidence>
<reference evidence="1" key="2">
    <citation type="submission" date="2021-04" db="EMBL/GenBank/DDBJ databases">
        <authorList>
            <person name="Gilroy R."/>
        </authorList>
    </citation>
    <scope>NUCLEOTIDE SEQUENCE</scope>
    <source>
        <strain evidence="1">ChiSxjej3B15-1167</strain>
    </source>
</reference>
<name>A0A9D2BEB6_9FIRM</name>
<dbReference type="EC" id="4.1.1.11" evidence="1"/>
<reference evidence="1" key="1">
    <citation type="journal article" date="2021" name="PeerJ">
        <title>Extensive microbial diversity within the chicken gut microbiome revealed by metagenomics and culture.</title>
        <authorList>
            <person name="Gilroy R."/>
            <person name="Ravi A."/>
            <person name="Getino M."/>
            <person name="Pursley I."/>
            <person name="Horton D.L."/>
            <person name="Alikhan N.F."/>
            <person name="Baker D."/>
            <person name="Gharbi K."/>
            <person name="Hall N."/>
            <person name="Watson M."/>
            <person name="Adriaenssens E.M."/>
            <person name="Foster-Nyarko E."/>
            <person name="Jarju S."/>
            <person name="Secka A."/>
            <person name="Antonio M."/>
            <person name="Oren A."/>
            <person name="Chaudhuri R.R."/>
            <person name="La Ragione R."/>
            <person name="Hildebrand F."/>
            <person name="Pallen M.J."/>
        </authorList>
    </citation>
    <scope>NUCLEOTIDE SEQUENCE</scope>
    <source>
        <strain evidence="1">ChiSxjej3B15-1167</strain>
    </source>
</reference>
<dbReference type="SUPFAM" id="SSF50692">
    <property type="entry name" value="ADC-like"/>
    <property type="match status" value="1"/>
</dbReference>
<comment type="caution">
    <text evidence="1">The sequence shown here is derived from an EMBL/GenBank/DDBJ whole genome shotgun (WGS) entry which is preliminary data.</text>
</comment>
<sequence length="25" mass="2816">MHISMLKSKIHRATVTQAELDYVGS</sequence>
<proteinExistence type="predicted"/>
<dbReference type="InterPro" id="IPR003190">
    <property type="entry name" value="Asp_decarbox"/>
</dbReference>
<gene>
    <name evidence="1" type="ORF">H9849_08575</name>
</gene>
<protein>
    <submittedName>
        <fullName evidence="1">Aspartate 1-decarboxylase</fullName>
        <ecNumber evidence="1">4.1.1.11</ecNumber>
    </submittedName>
</protein>
<evidence type="ECO:0000313" key="1">
    <source>
        <dbReference type="EMBL" id="HIX73061.1"/>
    </source>
</evidence>
<dbReference type="Pfam" id="PF02261">
    <property type="entry name" value="Asp_decarbox"/>
    <property type="match status" value="1"/>
</dbReference>
<feature type="non-terminal residue" evidence="1">
    <location>
        <position position="25"/>
    </location>
</feature>
<dbReference type="Gene3D" id="2.40.40.20">
    <property type="match status" value="1"/>
</dbReference>
<keyword evidence="1" id="KW-0456">Lyase</keyword>
<dbReference type="InterPro" id="IPR009010">
    <property type="entry name" value="Asp_de-COase-like_dom_sf"/>
</dbReference>